<protein>
    <submittedName>
        <fullName evidence="1">Uncharacterized protein</fullName>
    </submittedName>
</protein>
<organism evidence="1 2">
    <name type="scientific">Dryococelus australis</name>
    <dbReference type="NCBI Taxonomy" id="614101"/>
    <lineage>
        <taxon>Eukaryota</taxon>
        <taxon>Metazoa</taxon>
        <taxon>Ecdysozoa</taxon>
        <taxon>Arthropoda</taxon>
        <taxon>Hexapoda</taxon>
        <taxon>Insecta</taxon>
        <taxon>Pterygota</taxon>
        <taxon>Neoptera</taxon>
        <taxon>Polyneoptera</taxon>
        <taxon>Phasmatodea</taxon>
        <taxon>Verophasmatodea</taxon>
        <taxon>Anareolatae</taxon>
        <taxon>Phasmatidae</taxon>
        <taxon>Eurycanthinae</taxon>
        <taxon>Dryococelus</taxon>
    </lineage>
</organism>
<reference evidence="1 2" key="1">
    <citation type="submission" date="2023-02" db="EMBL/GenBank/DDBJ databases">
        <title>LHISI_Scaffold_Assembly.</title>
        <authorList>
            <person name="Stuart O.P."/>
            <person name="Cleave R."/>
            <person name="Magrath M.J.L."/>
            <person name="Mikheyev A.S."/>
        </authorList>
    </citation>
    <scope>NUCLEOTIDE SEQUENCE [LARGE SCALE GENOMIC DNA]</scope>
    <source>
        <strain evidence="1">Daus_M_001</strain>
        <tissue evidence="1">Leg muscle</tissue>
    </source>
</reference>
<gene>
    <name evidence="1" type="ORF">PR048_017281</name>
</gene>
<comment type="caution">
    <text evidence="1">The sequence shown here is derived from an EMBL/GenBank/DDBJ whole genome shotgun (WGS) entry which is preliminary data.</text>
</comment>
<dbReference type="Proteomes" id="UP001159363">
    <property type="component" value="Chromosome 5"/>
</dbReference>
<keyword evidence="2" id="KW-1185">Reference proteome</keyword>
<evidence type="ECO:0000313" key="1">
    <source>
        <dbReference type="EMBL" id="KAJ8880810.1"/>
    </source>
</evidence>
<dbReference type="EMBL" id="JARBHB010000006">
    <property type="protein sequence ID" value="KAJ8880810.1"/>
    <property type="molecule type" value="Genomic_DNA"/>
</dbReference>
<accession>A0ABQ9H9A4</accession>
<evidence type="ECO:0000313" key="2">
    <source>
        <dbReference type="Proteomes" id="UP001159363"/>
    </source>
</evidence>
<sequence>MNNKFELALSDAVDEVSGVNNFQIFMDKLYTLYNNWLKNQRQLAECAAQLDQQVKKMGKVVSTRWVVSSIRTESVVWHIFVSLYNHFSASKDDEGNVRLSEQCTVD</sequence>
<name>A0ABQ9H9A4_9NEOP</name>
<proteinExistence type="predicted"/>